<dbReference type="EMBL" id="QNRO01000024">
    <property type="protein sequence ID" value="RBP25050.1"/>
    <property type="molecule type" value="Genomic_DNA"/>
</dbReference>
<dbReference type="Proteomes" id="UP000252995">
    <property type="component" value="Unassembled WGS sequence"/>
</dbReference>
<evidence type="ECO:0000313" key="2">
    <source>
        <dbReference type="Proteomes" id="UP000252995"/>
    </source>
</evidence>
<protein>
    <submittedName>
        <fullName evidence="1">Putative membrane protein</fullName>
    </submittedName>
</protein>
<accession>A0A366GFH5</accession>
<reference evidence="1 2" key="1">
    <citation type="submission" date="2018-06" db="EMBL/GenBank/DDBJ databases">
        <title>Freshwater and sediment microbial communities from various areas in North America, analyzing microbe dynamics in response to fracking.</title>
        <authorList>
            <person name="Lamendella R."/>
        </authorList>
    </citation>
    <scope>NUCLEOTIDE SEQUENCE [LARGE SCALE GENOMIC DNA]</scope>
    <source>
        <strain evidence="1 2">114J</strain>
    </source>
</reference>
<evidence type="ECO:0000313" key="1">
    <source>
        <dbReference type="EMBL" id="RBP25050.1"/>
    </source>
</evidence>
<organism evidence="1 2">
    <name type="scientific">Marinobacter pelagius</name>
    <dbReference type="NCBI Taxonomy" id="379482"/>
    <lineage>
        <taxon>Bacteria</taxon>
        <taxon>Pseudomonadati</taxon>
        <taxon>Pseudomonadota</taxon>
        <taxon>Gammaproteobacteria</taxon>
        <taxon>Pseudomonadales</taxon>
        <taxon>Marinobacteraceae</taxon>
        <taxon>Marinobacter</taxon>
    </lineage>
</organism>
<name>A0A366GFH5_9GAMM</name>
<proteinExistence type="predicted"/>
<dbReference type="AlphaFoldDB" id="A0A366GFH5"/>
<sequence length="604" mass="61766">MAILPLLIVLLLGITTLMIDSARLLSLRSEMQSQANAAATAAADQARACSGPDASFLLMQNKALGAAQALGFSGDSSELNVQPGLVRPGVGETDRLVFIEKDPASELDQTNAARVTYTRSERLSFLLPEALFEPVQLSVSAVARKEVVATVSAAGSTATVQNGLLGNLLGVVLGNPGYSLDATSLNSLSNTLLGVGDLLAALGVDTVVEMTNLPLSEVLEAVTGLVGGVASPLGAVVDDLVGAVGVDELNAGAVFQVVGGAQVPADTNFPVYDFVTSVVLNSVKALNESTAGLASVTLDSDNSPVIGTLMDSLVQPLLGDIDLTLGLWVDEPPKIVIGPARMDANGEPLTTVASADIRLATDIGIQLATSEITGLLSALTLGIVDIDLLEDIRVPLAVAVGGGEARLIGADCARGNDNTASFDFETQSSVADIQTGYLDTSSGVVEPADIEADLLKLRLSLLNIIDILNVGVCLNAGLQVELPKAETFTRLESYDLYCPDGQCESVLLSGSSDAPLQGLDVSLGPVSLECDSDSGVLGTLKKPSEALVNGLLPPITGLVEVVTRQVLGSVVSPLLSGLGADLGGMSVKVLSASQAGAQLVREGP</sequence>
<comment type="caution">
    <text evidence="1">The sequence shown here is derived from an EMBL/GenBank/DDBJ whole genome shotgun (WGS) entry which is preliminary data.</text>
</comment>
<gene>
    <name evidence="1" type="ORF">DET50_12443</name>
</gene>